<gene>
    <name evidence="1" type="ORF">D0T11_21875</name>
</gene>
<evidence type="ECO:0000313" key="2">
    <source>
        <dbReference type="Proteomes" id="UP000284250"/>
    </source>
</evidence>
<dbReference type="EMBL" id="QYCN01000142">
    <property type="protein sequence ID" value="RIY04089.1"/>
    <property type="molecule type" value="Genomic_DNA"/>
</dbReference>
<dbReference type="Pfam" id="PF13551">
    <property type="entry name" value="HTH_29"/>
    <property type="match status" value="1"/>
</dbReference>
<comment type="caution">
    <text evidence="1">The sequence shown here is derived from an EMBL/GenBank/DDBJ whole genome shotgun (WGS) entry which is preliminary data.</text>
</comment>
<accession>A0A418QG97</accession>
<keyword evidence="2" id="KW-1185">Reference proteome</keyword>
<feature type="non-terminal residue" evidence="1">
    <location>
        <position position="114"/>
    </location>
</feature>
<sequence length="114" mass="12615">KCLFKISQTIEKGLSSQMQKRFIELTSDERATLEEGHRHHRQHPFRARCQCLLLSADGQSVPVLTKVLGLQRQTVYSWFARWESAGLAGLANAKGQGRPAILTAADTAQVQAAV</sequence>
<reference evidence="1 2" key="1">
    <citation type="submission" date="2019-01" db="EMBL/GenBank/DDBJ databases">
        <title>Hymenobacter humicola sp. nov., isolated from soils in Antarctica.</title>
        <authorList>
            <person name="Sedlacek I."/>
            <person name="Holochova P."/>
            <person name="Kralova S."/>
            <person name="Pantucek R."/>
            <person name="Stankova E."/>
            <person name="Vrbovska V."/>
            <person name="Kristofova L."/>
            <person name="Svec P."/>
            <person name="Busse H.-J."/>
        </authorList>
    </citation>
    <scope>NUCLEOTIDE SEQUENCE [LARGE SCALE GENOMIC DNA]</scope>
    <source>
        <strain evidence="1 2">CCM 8852</strain>
    </source>
</reference>
<dbReference type="AlphaFoldDB" id="A0A418QG97"/>
<dbReference type="SUPFAM" id="SSF46689">
    <property type="entry name" value="Homeodomain-like"/>
    <property type="match status" value="1"/>
</dbReference>
<name>A0A418QG97_9BACT</name>
<evidence type="ECO:0000313" key="1">
    <source>
        <dbReference type="EMBL" id="RIY04089.1"/>
    </source>
</evidence>
<proteinExistence type="predicted"/>
<dbReference type="Proteomes" id="UP000284250">
    <property type="component" value="Unassembled WGS sequence"/>
</dbReference>
<organism evidence="1 2">
    <name type="scientific">Hymenobacter rubripertinctus</name>
    <dbReference type="NCBI Taxonomy" id="2029981"/>
    <lineage>
        <taxon>Bacteria</taxon>
        <taxon>Pseudomonadati</taxon>
        <taxon>Bacteroidota</taxon>
        <taxon>Cytophagia</taxon>
        <taxon>Cytophagales</taxon>
        <taxon>Hymenobacteraceae</taxon>
        <taxon>Hymenobacter</taxon>
    </lineage>
</organism>
<feature type="non-terminal residue" evidence="1">
    <location>
        <position position="1"/>
    </location>
</feature>
<protein>
    <submittedName>
        <fullName evidence="1">Helix-turn-helix domain-containing protein</fullName>
    </submittedName>
</protein>
<dbReference type="InterPro" id="IPR009057">
    <property type="entry name" value="Homeodomain-like_sf"/>
</dbReference>